<keyword evidence="6" id="KW-1185">Reference proteome</keyword>
<dbReference type="InterPro" id="IPR036852">
    <property type="entry name" value="Peptidase_S8/S53_dom_sf"/>
</dbReference>
<dbReference type="Gene3D" id="3.40.50.200">
    <property type="entry name" value="Peptidase S8/S53 domain"/>
    <property type="match status" value="1"/>
</dbReference>
<gene>
    <name evidence="5" type="ORF">KBJ98_09120</name>
</gene>
<evidence type="ECO:0000256" key="1">
    <source>
        <dbReference type="ARBA" id="ARBA00011073"/>
    </source>
</evidence>
<name>A0ABS5D4A8_9FLAO</name>
<dbReference type="InterPro" id="IPR034058">
    <property type="entry name" value="TagA/B/C/D_pept_dom"/>
</dbReference>
<dbReference type="InterPro" id="IPR051048">
    <property type="entry name" value="Peptidase_S8/S53_subtilisin"/>
</dbReference>
<comment type="caution">
    <text evidence="5">The sequence shown here is derived from an EMBL/GenBank/DDBJ whole genome shotgun (WGS) entry which is preliminary data.</text>
</comment>
<organism evidence="5 6">
    <name type="scientific">Flavobacterium erciyesense</name>
    <dbReference type="NCBI Taxonomy" id="2825842"/>
    <lineage>
        <taxon>Bacteria</taxon>
        <taxon>Pseudomonadati</taxon>
        <taxon>Bacteroidota</taxon>
        <taxon>Flavobacteriia</taxon>
        <taxon>Flavobacteriales</taxon>
        <taxon>Flavobacteriaceae</taxon>
        <taxon>Flavobacterium</taxon>
    </lineage>
</organism>
<evidence type="ECO:0000259" key="4">
    <source>
        <dbReference type="Pfam" id="PF00082"/>
    </source>
</evidence>
<feature type="domain" description="Peptidase S8/S53" evidence="4">
    <location>
        <begin position="187"/>
        <end position="419"/>
    </location>
</feature>
<dbReference type="PANTHER" id="PTHR43399">
    <property type="entry name" value="SUBTILISIN-RELATED"/>
    <property type="match status" value="1"/>
</dbReference>
<dbReference type="InterPro" id="IPR000209">
    <property type="entry name" value="Peptidase_S8/S53_dom"/>
</dbReference>
<feature type="active site" description="Charge relay system" evidence="3">
    <location>
        <position position="222"/>
    </location>
</feature>
<dbReference type="SUPFAM" id="SSF52743">
    <property type="entry name" value="Subtilisin-like"/>
    <property type="match status" value="1"/>
</dbReference>
<protein>
    <submittedName>
        <fullName evidence="5">S8 family serine peptidase</fullName>
    </submittedName>
</protein>
<dbReference type="NCBIfam" id="TIGR04183">
    <property type="entry name" value="Por_Secre_tail"/>
    <property type="match status" value="1"/>
</dbReference>
<evidence type="ECO:0000313" key="6">
    <source>
        <dbReference type="Proteomes" id="UP000679008"/>
    </source>
</evidence>
<feature type="active site" description="Charge relay system" evidence="3">
    <location>
        <position position="366"/>
    </location>
</feature>
<accession>A0ABS5D4A8</accession>
<keyword evidence="3" id="KW-0720">Serine protease</keyword>
<keyword evidence="3" id="KW-0378">Hydrolase</keyword>
<keyword evidence="3" id="KW-0645">Protease</keyword>
<dbReference type="Gene3D" id="2.60.120.380">
    <property type="match status" value="1"/>
</dbReference>
<evidence type="ECO:0000256" key="3">
    <source>
        <dbReference type="PROSITE-ProRule" id="PRU01240"/>
    </source>
</evidence>
<dbReference type="Proteomes" id="UP000679008">
    <property type="component" value="Unassembled WGS sequence"/>
</dbReference>
<dbReference type="InterPro" id="IPR026444">
    <property type="entry name" value="Secre_tail"/>
</dbReference>
<dbReference type="RefSeq" id="WP_210789809.1">
    <property type="nucleotide sequence ID" value="NZ_JAGPXB010000007.1"/>
</dbReference>
<dbReference type="Pfam" id="PF00082">
    <property type="entry name" value="Peptidase_S8"/>
    <property type="match status" value="1"/>
</dbReference>
<reference evidence="5 6" key="1">
    <citation type="submission" date="2021-04" db="EMBL/GenBank/DDBJ databases">
        <title>Description of novel Flavobacterium sp. F-328.</title>
        <authorList>
            <person name="Saticioglu I.B."/>
        </authorList>
    </citation>
    <scope>NUCLEOTIDE SEQUENCE [LARGE SCALE GENOMIC DNA]</scope>
    <source>
        <strain evidence="5 6">F-328</strain>
    </source>
</reference>
<dbReference type="EMBL" id="JAGPXB010000007">
    <property type="protein sequence ID" value="MBQ0908861.1"/>
    <property type="molecule type" value="Genomic_DNA"/>
</dbReference>
<feature type="active site" description="Charge relay system" evidence="3">
    <location>
        <position position="195"/>
    </location>
</feature>
<dbReference type="PROSITE" id="PS51892">
    <property type="entry name" value="SUBTILASE"/>
    <property type="match status" value="1"/>
</dbReference>
<evidence type="ECO:0000313" key="5">
    <source>
        <dbReference type="EMBL" id="MBQ0908861.1"/>
    </source>
</evidence>
<sequence length="901" mass="100062">MNCKIILALLFIPLITFSQKIDQWKHLIVTTDKKLSSSFFLTTVANAVNTKQQIVKQLDAKFCIISVSEKSSAKFREQIYPVNNDWKLPQQTLKKNKKINFNLSTSNIDLLQATLNKLQIAHIIIGNYIVLRTDLKTIQSHILPLPFVLSITTESFTPTLESKIRDQNLTVNQINGLSEKFPLIEGANQIISIKDDLFDRTDIDLLGKYIPSSTESAQVGSHATAMATISAGLGNSSALGKGVAPKAKIQSSNFNSLFPDPINSLQGVTVQNHSYGTTIENFYGLLANSYDKNLFENTSLNHVFSAGNRGTEGYKTITGNFKNSKNSIVVGCVDTNEQILPFSSKGPANDGRIKPEIVAYSTEGTSNSAAITTGVIALMNELHTAKNKQPLRNDTAKAILINSAKDLGNKGPDYTFGFGNINATKCLNTINENRIILGKIGSMQTNTHQIELPASAKNLKISLVWTDPEAPANSTFCLVNDLDLSLNSATENELPWILNAANPVAPATKAPDHLNTIEQIELANPQEQTYTLTVKSQLLQNDFQNYSIVYDYESADTFEWLYPKRNDNFPFDGKNPFPFKWKTNQTNTIGTLSISFDNGLSWTPIQNNIDIQNQRYLYLPAQPLFAQAKLKMKINEREYLSDSFILSYDLNVTTTLACSGITEITWSNPPTVNAFNIYTLRDNSLQFKEQITTNTYTFTDATNYTVAPVFTGIEGIKSESTAVTTPNTDCYFESTLAEIESENQIKISASLFSLFQIKKIEILKTKNNQETAVNTILNINSKTITVTDDNPEIGINRYFIRLTLTDGTVFDSSVFETNYYFEQLFFVTPTLVQKDNKLLIEAKSEGASELQLFNSSGQLIQTNPISSKSSEITLINFTSGVYIYKLITAKGETQTGKLIKI</sequence>
<dbReference type="PANTHER" id="PTHR43399:SF4">
    <property type="entry name" value="CELL WALL-ASSOCIATED PROTEASE"/>
    <property type="match status" value="1"/>
</dbReference>
<evidence type="ECO:0000256" key="2">
    <source>
        <dbReference type="ARBA" id="ARBA00022729"/>
    </source>
</evidence>
<keyword evidence="2" id="KW-0732">Signal</keyword>
<proteinExistence type="inferred from homology"/>
<dbReference type="CDD" id="cd04842">
    <property type="entry name" value="Peptidases_S8_Kp43_protease"/>
    <property type="match status" value="1"/>
</dbReference>
<comment type="similarity">
    <text evidence="1 3">Belongs to the peptidase S8 family.</text>
</comment>